<organism evidence="2 3">
    <name type="scientific">Phaeosphaeria nodorum (strain SN15 / ATCC MYA-4574 / FGSC 10173)</name>
    <name type="common">Glume blotch fungus</name>
    <name type="synonym">Parastagonospora nodorum</name>
    <dbReference type="NCBI Taxonomy" id="321614"/>
    <lineage>
        <taxon>Eukaryota</taxon>
        <taxon>Fungi</taxon>
        <taxon>Dikarya</taxon>
        <taxon>Ascomycota</taxon>
        <taxon>Pezizomycotina</taxon>
        <taxon>Dothideomycetes</taxon>
        <taxon>Pleosporomycetidae</taxon>
        <taxon>Pleosporales</taxon>
        <taxon>Pleosporineae</taxon>
        <taxon>Phaeosphaeriaceae</taxon>
        <taxon>Parastagonospora</taxon>
    </lineage>
</organism>
<protein>
    <submittedName>
        <fullName evidence="2">Uncharacterized protein</fullName>
    </submittedName>
</protein>
<feature type="region of interest" description="Disordered" evidence="1">
    <location>
        <begin position="1"/>
        <end position="21"/>
    </location>
</feature>
<proteinExistence type="predicted"/>
<evidence type="ECO:0000313" key="3">
    <source>
        <dbReference type="Proteomes" id="UP000001055"/>
    </source>
</evidence>
<evidence type="ECO:0000256" key="1">
    <source>
        <dbReference type="SAM" id="MobiDB-lite"/>
    </source>
</evidence>
<accession>Q0V5Q3</accession>
<dbReference type="InParanoid" id="Q0V5Q3"/>
<feature type="compositionally biased region" description="Basic and acidic residues" evidence="1">
    <location>
        <begin position="1"/>
        <end position="18"/>
    </location>
</feature>
<dbReference type="Proteomes" id="UP000001055">
    <property type="component" value="Unassembled WGS sequence"/>
</dbReference>
<sequence length="67" mass="7486">MTKDSRIRAQGRRDGGREQKRRLMLASIPQTAYQQIVPGSSDCRAASAAVIRFEDKLDKPSPSTKPR</sequence>
<dbReference type="EMBL" id="CH445325">
    <property type="protein sequence ID" value="EAT92156.1"/>
    <property type="molecule type" value="Genomic_DNA"/>
</dbReference>
<evidence type="ECO:0000313" key="2">
    <source>
        <dbReference type="EMBL" id="EAT92156.1"/>
    </source>
</evidence>
<dbReference type="AlphaFoldDB" id="Q0V5Q3"/>
<dbReference type="KEGG" id="pno:SNOG_00661"/>
<name>Q0V5Q3_PHANO</name>
<gene>
    <name evidence="2" type="ORF">SNOG_00661</name>
</gene>
<reference evidence="3" key="1">
    <citation type="journal article" date="2007" name="Plant Cell">
        <title>Dothideomycete-plant interactions illuminated by genome sequencing and EST analysis of the wheat pathogen Stagonospora nodorum.</title>
        <authorList>
            <person name="Hane J.K."/>
            <person name="Lowe R.G."/>
            <person name="Solomon P.S."/>
            <person name="Tan K.C."/>
            <person name="Schoch C.L."/>
            <person name="Spatafora J.W."/>
            <person name="Crous P.W."/>
            <person name="Kodira C."/>
            <person name="Birren B.W."/>
            <person name="Galagan J.E."/>
            <person name="Torriani S.F."/>
            <person name="McDonald B.A."/>
            <person name="Oliver R.P."/>
        </authorList>
    </citation>
    <scope>NUCLEOTIDE SEQUENCE [LARGE SCALE GENOMIC DNA]</scope>
    <source>
        <strain evidence="3">SN15 / ATCC MYA-4574 / FGSC 10173</strain>
    </source>
</reference>
<dbReference type="GeneID" id="5968172"/>
<dbReference type="RefSeq" id="XP_001791342.1">
    <property type="nucleotide sequence ID" value="XM_001791290.1"/>
</dbReference>